<dbReference type="EMBL" id="CP053015">
    <property type="protein sequence ID" value="QJQ31161.1"/>
    <property type="molecule type" value="Genomic_DNA"/>
</dbReference>
<protein>
    <submittedName>
        <fullName evidence="2">Rhodanese-like domain-containing protein</fullName>
    </submittedName>
</protein>
<dbReference type="SUPFAM" id="SSF52821">
    <property type="entry name" value="Rhodanese/Cell cycle control phosphatase"/>
    <property type="match status" value="1"/>
</dbReference>
<reference evidence="2 3" key="1">
    <citation type="submission" date="2020-01" db="EMBL/GenBank/DDBJ databases">
        <title>Sphingomonas sp. strain CSW-10.</title>
        <authorList>
            <person name="Chen W.-M."/>
        </authorList>
    </citation>
    <scope>NUCLEOTIDE SEQUENCE [LARGE SCALE GENOMIC DNA]</scope>
    <source>
        <strain evidence="2 3">CSW-10</strain>
    </source>
</reference>
<name>A0A6M4AVZ6_9SPHN</name>
<dbReference type="AlphaFoldDB" id="A0A6M4AVZ6"/>
<keyword evidence="3" id="KW-1185">Reference proteome</keyword>
<accession>A0A6M4AVZ6</accession>
<dbReference type="RefSeq" id="WP_169943375.1">
    <property type="nucleotide sequence ID" value="NZ_CP053015.1"/>
</dbReference>
<dbReference type="InterPro" id="IPR001763">
    <property type="entry name" value="Rhodanese-like_dom"/>
</dbReference>
<dbReference type="GO" id="GO:0004792">
    <property type="term" value="F:thiosulfate-cyanide sulfurtransferase activity"/>
    <property type="evidence" value="ECO:0007669"/>
    <property type="project" value="TreeGrafter"/>
</dbReference>
<dbReference type="KEGG" id="slan:GV829_00765"/>
<evidence type="ECO:0000259" key="1">
    <source>
        <dbReference type="PROSITE" id="PS50206"/>
    </source>
</evidence>
<evidence type="ECO:0000313" key="3">
    <source>
        <dbReference type="Proteomes" id="UP000503018"/>
    </source>
</evidence>
<dbReference type="PANTHER" id="PTHR44086:SF10">
    <property type="entry name" value="THIOSULFATE SULFURTRANSFERASE_RHODANESE-LIKE DOMAIN-CONTAINING PROTEIN 3"/>
    <property type="match status" value="1"/>
</dbReference>
<gene>
    <name evidence="2" type="ORF">GV829_00765</name>
</gene>
<sequence>MFNLFRKSSHAEVGPGELNALLQAGKAVLVDVREADEFAAGHIAGAVSMPLSTFQPTHLPRPASKMVILTCAAGRRSAMALDKAVHARPDVSTHLAGGMGAWCSAGLPIVRG</sequence>
<dbReference type="InterPro" id="IPR036873">
    <property type="entry name" value="Rhodanese-like_dom_sf"/>
</dbReference>
<dbReference type="CDD" id="cd00158">
    <property type="entry name" value="RHOD"/>
    <property type="match status" value="1"/>
</dbReference>
<proteinExistence type="predicted"/>
<evidence type="ECO:0000313" key="2">
    <source>
        <dbReference type="EMBL" id="QJQ31161.1"/>
    </source>
</evidence>
<dbReference type="Proteomes" id="UP000503018">
    <property type="component" value="Chromosome"/>
</dbReference>
<organism evidence="2 3">
    <name type="scientific">Sphingomonas lacunae</name>
    <dbReference type="NCBI Taxonomy" id="2698828"/>
    <lineage>
        <taxon>Bacteria</taxon>
        <taxon>Pseudomonadati</taxon>
        <taxon>Pseudomonadota</taxon>
        <taxon>Alphaproteobacteria</taxon>
        <taxon>Sphingomonadales</taxon>
        <taxon>Sphingomonadaceae</taxon>
        <taxon>Sphingomonas</taxon>
    </lineage>
</organism>
<dbReference type="PANTHER" id="PTHR44086">
    <property type="entry name" value="THIOSULFATE SULFURTRANSFERASE RDL2, MITOCHONDRIAL-RELATED"/>
    <property type="match status" value="1"/>
</dbReference>
<dbReference type="SMART" id="SM00450">
    <property type="entry name" value="RHOD"/>
    <property type="match status" value="1"/>
</dbReference>
<dbReference type="PROSITE" id="PS50206">
    <property type="entry name" value="RHODANESE_3"/>
    <property type="match status" value="1"/>
</dbReference>
<dbReference type="Pfam" id="PF00581">
    <property type="entry name" value="Rhodanese"/>
    <property type="match status" value="1"/>
</dbReference>
<dbReference type="Gene3D" id="3.40.250.10">
    <property type="entry name" value="Rhodanese-like domain"/>
    <property type="match status" value="1"/>
</dbReference>
<feature type="domain" description="Rhodanese" evidence="1">
    <location>
        <begin position="23"/>
        <end position="111"/>
    </location>
</feature>